<feature type="region of interest" description="Disordered" evidence="1">
    <location>
        <begin position="1"/>
        <end position="177"/>
    </location>
</feature>
<dbReference type="Proteomes" id="UP000604046">
    <property type="component" value="Unassembled WGS sequence"/>
</dbReference>
<evidence type="ECO:0000313" key="3">
    <source>
        <dbReference type="Proteomes" id="UP000604046"/>
    </source>
</evidence>
<sequence>MQPLRPGVVPAKTGAPPSSPSDLISFLEQAVQAGAPPQAPPSSKAPPLAGESSAAPWRVSAPWNKPPAKDTGVSKPTTFCKAPPKGPPSNGGTNEDLAQALSNHLQNPSGTPSVELMQALARAANLEEKGAAKKAEDKGSETGAGEAQGGAEAEDSHGGAQEPDAPEPALPSRRPSALQRLAKEALQAARGAPGGEAAALAVEHMVKKLQEVADEEPSAPADGGGEEMSVQPLPTQLRALVTPGADASTYQYDFASAGDDVDACFRNIRRRLEVEMGDGCVVQVSLQFAR</sequence>
<protein>
    <submittedName>
        <fullName evidence="2">Rab2A protein</fullName>
    </submittedName>
</protein>
<proteinExistence type="predicted"/>
<feature type="compositionally biased region" description="Basic and acidic residues" evidence="1">
    <location>
        <begin position="125"/>
        <end position="140"/>
    </location>
</feature>
<feature type="compositionally biased region" description="Low complexity" evidence="1">
    <location>
        <begin position="141"/>
        <end position="151"/>
    </location>
</feature>
<dbReference type="OrthoDB" id="425011at2759"/>
<reference evidence="2" key="1">
    <citation type="submission" date="2021-02" db="EMBL/GenBank/DDBJ databases">
        <authorList>
            <person name="Dougan E. K."/>
            <person name="Rhodes N."/>
            <person name="Thang M."/>
            <person name="Chan C."/>
        </authorList>
    </citation>
    <scope>NUCLEOTIDE SEQUENCE</scope>
</reference>
<dbReference type="EMBL" id="CAJNDS010002228">
    <property type="protein sequence ID" value="CAE7382875.1"/>
    <property type="molecule type" value="Genomic_DNA"/>
</dbReference>
<gene>
    <name evidence="2" type="primary">rab2A</name>
    <name evidence="2" type="ORF">SNAT2548_LOCUS20894</name>
</gene>
<evidence type="ECO:0000256" key="1">
    <source>
        <dbReference type="SAM" id="MobiDB-lite"/>
    </source>
</evidence>
<keyword evidence="3" id="KW-1185">Reference proteome</keyword>
<name>A0A812QCM7_9DINO</name>
<accession>A0A812QCM7</accession>
<evidence type="ECO:0000313" key="2">
    <source>
        <dbReference type="EMBL" id="CAE7382875.1"/>
    </source>
</evidence>
<comment type="caution">
    <text evidence="2">The sequence shown here is derived from an EMBL/GenBank/DDBJ whole genome shotgun (WGS) entry which is preliminary data.</text>
</comment>
<feature type="compositionally biased region" description="Polar residues" evidence="1">
    <location>
        <begin position="100"/>
        <end position="112"/>
    </location>
</feature>
<organism evidence="2 3">
    <name type="scientific">Symbiodinium natans</name>
    <dbReference type="NCBI Taxonomy" id="878477"/>
    <lineage>
        <taxon>Eukaryota</taxon>
        <taxon>Sar</taxon>
        <taxon>Alveolata</taxon>
        <taxon>Dinophyceae</taxon>
        <taxon>Suessiales</taxon>
        <taxon>Symbiodiniaceae</taxon>
        <taxon>Symbiodinium</taxon>
    </lineage>
</organism>
<dbReference type="AlphaFoldDB" id="A0A812QCM7"/>